<keyword evidence="7" id="KW-1015">Disulfide bond</keyword>
<dbReference type="SMART" id="SM00211">
    <property type="entry name" value="TY"/>
    <property type="match status" value="1"/>
</dbReference>
<dbReference type="PANTHER" id="PTHR14168:SF4">
    <property type="entry name" value="EPITHELIAL CELL ADHESION MOLECULE PRECURSOR"/>
    <property type="match status" value="1"/>
</dbReference>
<evidence type="ECO:0000313" key="13">
    <source>
        <dbReference type="EMBL" id="KAJ7341250.1"/>
    </source>
</evidence>
<evidence type="ECO:0000256" key="9">
    <source>
        <dbReference type="PROSITE-ProRule" id="PRU00500"/>
    </source>
</evidence>
<dbReference type="InterPro" id="IPR043406">
    <property type="entry name" value="EPCAM/Trop-2"/>
</dbReference>
<keyword evidence="4 11" id="KW-0732">Signal</keyword>
<dbReference type="InterPro" id="IPR049420">
    <property type="entry name" value="EPCAM-Trop-2_C"/>
</dbReference>
<feature type="transmembrane region" description="Helical" evidence="10">
    <location>
        <begin position="261"/>
        <end position="285"/>
    </location>
</feature>
<accession>A0A9Q0Y2N0</accession>
<dbReference type="InterPro" id="IPR036857">
    <property type="entry name" value="Thyroglobulin_1_sf"/>
</dbReference>
<feature type="signal peptide" evidence="11">
    <location>
        <begin position="1"/>
        <end position="23"/>
    </location>
</feature>
<keyword evidence="3 10" id="KW-0812">Transmembrane</keyword>
<evidence type="ECO:0000259" key="12">
    <source>
        <dbReference type="PROSITE" id="PS51162"/>
    </source>
</evidence>
<dbReference type="Pfam" id="PF21283">
    <property type="entry name" value="EPCAM-Trop-2_C"/>
    <property type="match status" value="1"/>
</dbReference>
<evidence type="ECO:0000256" key="6">
    <source>
        <dbReference type="ARBA" id="ARBA00023136"/>
    </source>
</evidence>
<evidence type="ECO:0000256" key="8">
    <source>
        <dbReference type="ARBA" id="ARBA00023180"/>
    </source>
</evidence>
<dbReference type="CDD" id="cd00191">
    <property type="entry name" value="TY"/>
    <property type="match status" value="1"/>
</dbReference>
<keyword evidence="5 10" id="KW-1133">Transmembrane helix</keyword>
<proteinExistence type="inferred from homology"/>
<name>A0A9Q0Y2N0_9SAUR</name>
<feature type="chain" id="PRO_5040228243" description="Thyroglobulin type-1 domain-containing protein" evidence="11">
    <location>
        <begin position="24"/>
        <end position="310"/>
    </location>
</feature>
<dbReference type="Gene3D" id="4.10.800.10">
    <property type="entry name" value="Thyroglobulin type-1"/>
    <property type="match status" value="1"/>
</dbReference>
<evidence type="ECO:0000256" key="11">
    <source>
        <dbReference type="SAM" id="SignalP"/>
    </source>
</evidence>
<keyword evidence="14" id="KW-1185">Reference proteome</keyword>
<evidence type="ECO:0000256" key="7">
    <source>
        <dbReference type="ARBA" id="ARBA00023157"/>
    </source>
</evidence>
<dbReference type="InterPro" id="IPR041630">
    <property type="entry name" value="EpCAM_N"/>
</dbReference>
<evidence type="ECO:0000256" key="3">
    <source>
        <dbReference type="ARBA" id="ARBA00022692"/>
    </source>
</evidence>
<dbReference type="InterPro" id="IPR000716">
    <property type="entry name" value="Thyroglobulin_1"/>
</dbReference>
<evidence type="ECO:0000313" key="14">
    <source>
        <dbReference type="Proteomes" id="UP001142489"/>
    </source>
</evidence>
<keyword evidence="6 10" id="KW-0472">Membrane</keyword>
<evidence type="ECO:0000256" key="2">
    <source>
        <dbReference type="ARBA" id="ARBA00007669"/>
    </source>
</evidence>
<dbReference type="EMBL" id="JAPFRF010000002">
    <property type="protein sequence ID" value="KAJ7341250.1"/>
    <property type="molecule type" value="Genomic_DNA"/>
</dbReference>
<keyword evidence="8" id="KW-0325">Glycoprotein</keyword>
<reference evidence="13" key="1">
    <citation type="journal article" date="2023" name="DNA Res.">
        <title>Chromosome-level genome assembly of Phrynocephalus forsythii using third-generation DNA sequencing and Hi-C analysis.</title>
        <authorList>
            <person name="Qi Y."/>
            <person name="Zhao W."/>
            <person name="Zhao Y."/>
            <person name="Niu C."/>
            <person name="Cao S."/>
            <person name="Zhang Y."/>
        </authorList>
    </citation>
    <scope>NUCLEOTIDE SEQUENCE</scope>
    <source>
        <tissue evidence="13">Muscle</tissue>
    </source>
</reference>
<evidence type="ECO:0000256" key="5">
    <source>
        <dbReference type="ARBA" id="ARBA00022989"/>
    </source>
</evidence>
<dbReference type="Proteomes" id="UP001142489">
    <property type="component" value="Unassembled WGS sequence"/>
</dbReference>
<dbReference type="SUPFAM" id="SSF57610">
    <property type="entry name" value="Thyroglobulin type-1 domain"/>
    <property type="match status" value="1"/>
</dbReference>
<organism evidence="13 14">
    <name type="scientific">Phrynocephalus forsythii</name>
    <dbReference type="NCBI Taxonomy" id="171643"/>
    <lineage>
        <taxon>Eukaryota</taxon>
        <taxon>Metazoa</taxon>
        <taxon>Chordata</taxon>
        <taxon>Craniata</taxon>
        <taxon>Vertebrata</taxon>
        <taxon>Euteleostomi</taxon>
        <taxon>Lepidosauria</taxon>
        <taxon>Squamata</taxon>
        <taxon>Bifurcata</taxon>
        <taxon>Unidentata</taxon>
        <taxon>Episquamata</taxon>
        <taxon>Toxicofera</taxon>
        <taxon>Iguania</taxon>
        <taxon>Acrodonta</taxon>
        <taxon>Agamidae</taxon>
        <taxon>Agaminae</taxon>
        <taxon>Phrynocephalus</taxon>
    </lineage>
</organism>
<gene>
    <name evidence="13" type="ORF">JRQ81_005135</name>
</gene>
<sequence>MEVPRRAALLLTALAVLAATVRSQDGCACEKNKRTLNCVKYGDTCQCKSYGTNITVDCSTLTSKCLLMKAEMYARSGRRYERPVNAYIDNDGIYNPECDRDGNFKAKQCNGTSTCWCVNSAGVRRTEKGDENLRCSEVVRTSWIIMEMKHPERDAPFSKDMMEREIRNAFFLRYRLKPDHVFVTYENPAIIIDLKQNASEKSGSDVDIADVAYYFEKDVKEDPLITTDRLGINVGGEPLQLKDAVIYYVDEKAPEFSMKHLTAGVIAVIVVVVLAIVVGILVLFFTRRKRGKYEKAEVKELNEIPRERNA</sequence>
<dbReference type="OrthoDB" id="8953056at2759"/>
<dbReference type="Pfam" id="PF00086">
    <property type="entry name" value="Thyroglobulin_1"/>
    <property type="match status" value="1"/>
</dbReference>
<dbReference type="PROSITE" id="PS00484">
    <property type="entry name" value="THYROGLOBULIN_1_1"/>
    <property type="match status" value="1"/>
</dbReference>
<evidence type="ECO:0000256" key="4">
    <source>
        <dbReference type="ARBA" id="ARBA00022729"/>
    </source>
</evidence>
<dbReference type="AlphaFoldDB" id="A0A9Q0Y2N0"/>
<comment type="caution">
    <text evidence="13">The sequence shown here is derived from an EMBL/GenBank/DDBJ whole genome shotgun (WGS) entry which is preliminary data.</text>
</comment>
<protein>
    <recommendedName>
        <fullName evidence="12">Thyroglobulin type-1 domain-containing protein</fullName>
    </recommendedName>
</protein>
<evidence type="ECO:0000256" key="1">
    <source>
        <dbReference type="ARBA" id="ARBA00004479"/>
    </source>
</evidence>
<dbReference type="Pfam" id="PF18635">
    <property type="entry name" value="EpCAM_N"/>
    <property type="match status" value="1"/>
</dbReference>
<dbReference type="GO" id="GO:0016020">
    <property type="term" value="C:membrane"/>
    <property type="evidence" value="ECO:0007669"/>
    <property type="project" value="UniProtKB-SubCell"/>
</dbReference>
<dbReference type="PANTHER" id="PTHR14168">
    <property type="entry name" value="TUMOR-ASSOCIATED CALCIUM SIGNAL TRANSDUCER"/>
    <property type="match status" value="1"/>
</dbReference>
<comment type="similarity">
    <text evidence="2">Belongs to the EPCAM family.</text>
</comment>
<evidence type="ECO:0000256" key="10">
    <source>
        <dbReference type="SAM" id="Phobius"/>
    </source>
</evidence>
<comment type="subcellular location">
    <subcellularLocation>
        <location evidence="1">Membrane</location>
        <topology evidence="1">Single-pass type I membrane protein</topology>
    </subcellularLocation>
</comment>
<comment type="caution">
    <text evidence="9">Lacks conserved residue(s) required for the propagation of feature annotation.</text>
</comment>
<dbReference type="PROSITE" id="PS51162">
    <property type="entry name" value="THYROGLOBULIN_1_2"/>
    <property type="match status" value="1"/>
</dbReference>
<feature type="domain" description="Thyroglobulin type-1" evidence="12">
    <location>
        <begin position="62"/>
        <end position="135"/>
    </location>
</feature>